<dbReference type="Proteomes" id="UP001172645">
    <property type="component" value="Unassembled WGS sequence"/>
</dbReference>
<dbReference type="SUPFAM" id="SSF51735">
    <property type="entry name" value="NAD(P)-binding Rossmann-fold domains"/>
    <property type="match status" value="1"/>
</dbReference>
<comment type="similarity">
    <text evidence="1 3">Belongs to the short-chain dehydrogenases/reductases (SDR) family.</text>
</comment>
<gene>
    <name evidence="4" type="ORF">PY649_32455</name>
</gene>
<evidence type="ECO:0000313" key="5">
    <source>
        <dbReference type="Proteomes" id="UP001172645"/>
    </source>
</evidence>
<dbReference type="Gene3D" id="3.40.50.720">
    <property type="entry name" value="NAD(P)-binding Rossmann-like Domain"/>
    <property type="match status" value="1"/>
</dbReference>
<dbReference type="NCBIfam" id="NF006119">
    <property type="entry name" value="PRK08264.1-5"/>
    <property type="match status" value="1"/>
</dbReference>
<dbReference type="InterPro" id="IPR036291">
    <property type="entry name" value="NAD(P)-bd_dom_sf"/>
</dbReference>
<dbReference type="EMBL" id="JARFYM010000052">
    <property type="protein sequence ID" value="MDL2403588.1"/>
    <property type="molecule type" value="Genomic_DNA"/>
</dbReference>
<comment type="caution">
    <text evidence="4">The sequence shown here is derived from an EMBL/GenBank/DDBJ whole genome shotgun (WGS) entry which is preliminary data.</text>
</comment>
<dbReference type="PRINTS" id="PR00080">
    <property type="entry name" value="SDRFAMILY"/>
</dbReference>
<dbReference type="RefSeq" id="WP_285873032.1">
    <property type="nucleotide sequence ID" value="NZ_JARFYM010000052.1"/>
</dbReference>
<dbReference type="PROSITE" id="PS00061">
    <property type="entry name" value="ADH_SHORT"/>
    <property type="match status" value="1"/>
</dbReference>
<accession>A0ABT7K4P9</accession>
<evidence type="ECO:0000256" key="3">
    <source>
        <dbReference type="RuleBase" id="RU000363"/>
    </source>
</evidence>
<organism evidence="4 5">
    <name type="scientific">Rhizobium mayense</name>
    <dbReference type="NCBI Taxonomy" id="1312184"/>
    <lineage>
        <taxon>Bacteria</taxon>
        <taxon>Pseudomonadati</taxon>
        <taxon>Pseudomonadota</taxon>
        <taxon>Alphaproteobacteria</taxon>
        <taxon>Hyphomicrobiales</taxon>
        <taxon>Rhizobiaceae</taxon>
        <taxon>Rhizobium/Agrobacterium group</taxon>
        <taxon>Rhizobium</taxon>
    </lineage>
</organism>
<dbReference type="PANTHER" id="PTHR44169">
    <property type="entry name" value="NADPH-DEPENDENT 1-ACYLDIHYDROXYACETONE PHOSPHATE REDUCTASE"/>
    <property type="match status" value="1"/>
</dbReference>
<keyword evidence="2" id="KW-0560">Oxidoreductase</keyword>
<evidence type="ECO:0000256" key="2">
    <source>
        <dbReference type="ARBA" id="ARBA00023002"/>
    </source>
</evidence>
<proteinExistence type="inferred from homology"/>
<evidence type="ECO:0000256" key="1">
    <source>
        <dbReference type="ARBA" id="ARBA00006484"/>
    </source>
</evidence>
<sequence>MNIEGSVAFVTGANRGLGKAYAEALLTAGAAKVYAGARDPSAITDPRLIPVKLDVTSPEDIAAAAARCGDVNILINNAGAMLLTTMLAGNAEAALRREMEVNVYGPLRMIRAFAPVLAKNGGGAIANMLSVVSWYVFPFNSTYCASKHAALAMTDGLRMELKAQGTQVIGVYAGFIDTDMAAGVSEEKTPPPQVAERTLDGIRNRQDHVLADRSAEEIWAATRNDPAAFAAQMQAIFDAGPTWAA</sequence>
<dbReference type="InterPro" id="IPR020904">
    <property type="entry name" value="Sc_DH/Rdtase_CS"/>
</dbReference>
<dbReference type="PANTHER" id="PTHR44169:SF6">
    <property type="entry name" value="NADPH-DEPENDENT 1-ACYLDIHYDROXYACETONE PHOSPHATE REDUCTASE"/>
    <property type="match status" value="1"/>
</dbReference>
<name>A0ABT7K4P9_9HYPH</name>
<dbReference type="Pfam" id="PF00106">
    <property type="entry name" value="adh_short"/>
    <property type="match status" value="1"/>
</dbReference>
<dbReference type="PRINTS" id="PR00081">
    <property type="entry name" value="GDHRDH"/>
</dbReference>
<keyword evidence="5" id="KW-1185">Reference proteome</keyword>
<dbReference type="InterPro" id="IPR002347">
    <property type="entry name" value="SDR_fam"/>
</dbReference>
<evidence type="ECO:0000313" key="4">
    <source>
        <dbReference type="EMBL" id="MDL2403588.1"/>
    </source>
</evidence>
<protein>
    <submittedName>
        <fullName evidence="4">SDR family oxidoreductase</fullName>
    </submittedName>
</protein>
<reference evidence="4" key="1">
    <citation type="submission" date="2023-06" db="EMBL/GenBank/DDBJ databases">
        <title>Phylogenetic Diversity of Rhizobium strains.</title>
        <authorList>
            <person name="Moura F.T."/>
            <person name="Helene L.C.F."/>
            <person name="Hungria M."/>
        </authorList>
    </citation>
    <scope>NUCLEOTIDE SEQUENCE</scope>
    <source>
        <strain evidence="4">CCGE526</strain>
    </source>
</reference>